<evidence type="ECO:0000313" key="1">
    <source>
        <dbReference type="EMBL" id="AEX05895.1"/>
    </source>
</evidence>
<dbReference type="AlphaFoldDB" id="A0A0H3HBR8"/>
<organism evidence="1 2">
    <name type="scientific">Klebsiella michiganensis (strain ATCC 8724 / DSM 4798 / JCM 20051 / NBRC 3318 / NRRL B-199 / KCTC 1686 / BUCSAV 143 / CCM 1901)</name>
    <dbReference type="NCBI Taxonomy" id="1006551"/>
    <lineage>
        <taxon>Bacteria</taxon>
        <taxon>Pseudomonadati</taxon>
        <taxon>Pseudomonadota</taxon>
        <taxon>Gammaproteobacteria</taxon>
        <taxon>Enterobacterales</taxon>
        <taxon>Enterobacteriaceae</taxon>
        <taxon>Klebsiella/Raoultella group</taxon>
        <taxon>Klebsiella</taxon>
    </lineage>
</organism>
<reference evidence="1 2" key="1">
    <citation type="journal article" date="2012" name="J. Bacteriol.">
        <title>Complete genome sequence of Klebsiella oxytoca KCTC 1686, used in production of 2,3-butanediol.</title>
        <authorList>
            <person name="Shin S.H."/>
            <person name="Kim S."/>
            <person name="Kim J.Y."/>
            <person name="Lee S."/>
            <person name="Um Y."/>
            <person name="Oh M.K."/>
            <person name="Kim Y.R."/>
            <person name="Lee J."/>
            <person name="Yang K.S."/>
        </authorList>
    </citation>
    <scope>NUCLEOTIDE SEQUENCE [LARGE SCALE GENOMIC DNA]</scope>
    <source>
        <strain evidence="2">ATCC 8724 / DSM 4798 / JCM 20051 / NBRC 3318 / NRRL B-199 / KCTC 1686</strain>
    </source>
</reference>
<dbReference type="EMBL" id="CP003218">
    <property type="protein sequence ID" value="AEX05895.1"/>
    <property type="molecule type" value="Genomic_DNA"/>
</dbReference>
<dbReference type="RefSeq" id="WP_014229424.1">
    <property type="nucleotide sequence ID" value="NC_016612.1"/>
</dbReference>
<evidence type="ECO:0000313" key="2">
    <source>
        <dbReference type="Proteomes" id="UP000007843"/>
    </source>
</evidence>
<dbReference type="HOGENOM" id="CLU_2555168_0_0_6"/>
<dbReference type="PATRIC" id="fig|1006551.4.peg.4180"/>
<proteinExistence type="predicted"/>
<dbReference type="KEGG" id="kox:KOX_20875"/>
<accession>A0A0H3HBR8</accession>
<protein>
    <submittedName>
        <fullName evidence="1">Uncharacterized protein</fullName>
    </submittedName>
</protein>
<sequence length="82" mass="9502">MLRDFLKVEKEDRLVEQQDASSGKENSTDVTEWIIVNKNGDKKGRVALFNQFTTRRSYCVNYRITQFDNSGKVVVDRLAESI</sequence>
<dbReference type="Proteomes" id="UP000007843">
    <property type="component" value="Chromosome"/>
</dbReference>
<name>A0A0H3HBR8_KLEM8</name>
<gene>
    <name evidence="1" type="ordered locus">KOX_20875</name>
</gene>